<protein>
    <submittedName>
        <fullName evidence="1 2">Uncharacterized protein</fullName>
    </submittedName>
</protein>
<proteinExistence type="predicted"/>
<evidence type="ECO:0000313" key="3">
    <source>
        <dbReference type="Proteomes" id="UP000008810"/>
    </source>
</evidence>
<name>A0A0Q3IPP4_BRADI</name>
<dbReference type="Gramene" id="PNT71970">
    <property type="protein sequence ID" value="PNT71970"/>
    <property type="gene ID" value="BRADI_2g37835v3"/>
</dbReference>
<dbReference type="EMBL" id="CM000881">
    <property type="protein sequence ID" value="KQK07827.1"/>
    <property type="molecule type" value="Genomic_DNA"/>
</dbReference>
<dbReference type="AlphaFoldDB" id="A0A0Q3IPP4"/>
<evidence type="ECO:0000313" key="1">
    <source>
        <dbReference type="EMBL" id="KQK07827.1"/>
    </source>
</evidence>
<dbReference type="EnsemblPlants" id="KQK07827">
    <property type="protein sequence ID" value="KQK07827"/>
    <property type="gene ID" value="BRADI_2g37835v3"/>
</dbReference>
<reference evidence="1 2" key="1">
    <citation type="journal article" date="2010" name="Nature">
        <title>Genome sequencing and analysis of the model grass Brachypodium distachyon.</title>
        <authorList>
            <consortium name="International Brachypodium Initiative"/>
        </authorList>
    </citation>
    <scope>NUCLEOTIDE SEQUENCE [LARGE SCALE GENOMIC DNA]</scope>
    <source>
        <strain evidence="1 2">Bd21</strain>
    </source>
</reference>
<dbReference type="InParanoid" id="A0A0Q3IPP4"/>
<dbReference type="Gramene" id="KQK07827">
    <property type="protein sequence ID" value="KQK07827"/>
    <property type="gene ID" value="BRADI_2g37835v3"/>
</dbReference>
<reference evidence="2" key="3">
    <citation type="submission" date="2018-08" db="UniProtKB">
        <authorList>
            <consortium name="EnsemblPlants"/>
        </authorList>
    </citation>
    <scope>IDENTIFICATION</scope>
    <source>
        <strain evidence="2">cv. Bd21</strain>
    </source>
</reference>
<sequence>MLTTPSVNGVVWPAAACGRERPCLRKGKGVQPRIIFTQHRSPLVSVNEVMRPPFQACSLKGHSRLFSRCTLLLLSWHTLIKMSAFPSISIETEKCIHLFSDLLVMYMFIWHVRKPV</sequence>
<reference evidence="1" key="2">
    <citation type="submission" date="2017-06" db="EMBL/GenBank/DDBJ databases">
        <title>WGS assembly of Brachypodium distachyon.</title>
        <authorList>
            <consortium name="The International Brachypodium Initiative"/>
            <person name="Lucas S."/>
            <person name="Harmon-Smith M."/>
            <person name="Lail K."/>
            <person name="Tice H."/>
            <person name="Grimwood J."/>
            <person name="Bruce D."/>
            <person name="Barry K."/>
            <person name="Shu S."/>
            <person name="Lindquist E."/>
            <person name="Wang M."/>
            <person name="Pitluck S."/>
            <person name="Vogel J.P."/>
            <person name="Garvin D.F."/>
            <person name="Mockler T.C."/>
            <person name="Schmutz J."/>
            <person name="Rokhsar D."/>
            <person name="Bevan M.W."/>
        </authorList>
    </citation>
    <scope>NUCLEOTIDE SEQUENCE</scope>
    <source>
        <strain evidence="1">Bd21</strain>
    </source>
</reference>
<gene>
    <name evidence="1" type="ORF">BRADI_2g37835v3</name>
</gene>
<dbReference type="Proteomes" id="UP000008810">
    <property type="component" value="Chromosome 2"/>
</dbReference>
<dbReference type="EnsemblPlants" id="PNT71970">
    <property type="protein sequence ID" value="PNT71970"/>
    <property type="gene ID" value="BRADI_2g37835v3"/>
</dbReference>
<organism evidence="1">
    <name type="scientific">Brachypodium distachyon</name>
    <name type="common">Purple false brome</name>
    <name type="synonym">Trachynia distachya</name>
    <dbReference type="NCBI Taxonomy" id="15368"/>
    <lineage>
        <taxon>Eukaryota</taxon>
        <taxon>Viridiplantae</taxon>
        <taxon>Streptophyta</taxon>
        <taxon>Embryophyta</taxon>
        <taxon>Tracheophyta</taxon>
        <taxon>Spermatophyta</taxon>
        <taxon>Magnoliopsida</taxon>
        <taxon>Liliopsida</taxon>
        <taxon>Poales</taxon>
        <taxon>Poaceae</taxon>
        <taxon>BOP clade</taxon>
        <taxon>Pooideae</taxon>
        <taxon>Stipodae</taxon>
        <taxon>Brachypodieae</taxon>
        <taxon>Brachypodium</taxon>
    </lineage>
</organism>
<accession>A0A0Q3IPP4</accession>
<keyword evidence="3" id="KW-1185">Reference proteome</keyword>
<evidence type="ECO:0000313" key="2">
    <source>
        <dbReference type="EnsemblPlants" id="KQK07827"/>
    </source>
</evidence>
<dbReference type="EMBL" id="CM000881">
    <property type="protein sequence ID" value="PNT71970.1"/>
    <property type="molecule type" value="Genomic_DNA"/>
</dbReference>